<dbReference type="InterPro" id="IPR011042">
    <property type="entry name" value="6-blade_b-propeller_TolB-like"/>
</dbReference>
<sequence>MRSIAASIAGLATLLPSLVIAQSSSCGPAPSNGIRPSIASGYTYQVVATGLAKPRGLVLDGEGNLLVVEADRGVISAHSLQEENGCVSISRSSDVTEALELNHGIELSDDGRTLYGSSETDVYSWTYDAAVRTVSEQKTHISNMSGSDHSTRTLLLSRQVPGMMVVSKGSLSNIDMLATDRSTGSSQVKAFNLTNSTSPYDYNSDGLLLGWGLRNEVGVAEHPQSGGIWGVENSADQMTRMGVDIHEDNPAEKLNFLGYLNGTASPNQGGNFGYPWCFAAWEVNDIPDNGKLSVGSQFAIDATTASNNENKTDEFCAEQIPPRLSFQAHMAPMDIKFNNSGQEAWVTFRGSWDRTDPVGYKMAVVAFTEAGEPVDEHDSMTAAVDIFANEDLSRCPGNCMRLVGMAIDPQGRIFVASDASGEIYLVTRTDRSGTPAGSPTSSASASATGNTAHRSRSPISGDSLGLFSSLLGLLLYWL</sequence>
<feature type="region of interest" description="Disordered" evidence="1">
    <location>
        <begin position="429"/>
        <end position="457"/>
    </location>
</feature>
<gene>
    <name evidence="4" type="ORF">A1O9_01146</name>
</gene>
<dbReference type="Gene3D" id="2.120.10.30">
    <property type="entry name" value="TolB, C-terminal domain"/>
    <property type="match status" value="1"/>
</dbReference>
<dbReference type="OrthoDB" id="507128at2759"/>
<keyword evidence="2" id="KW-0732">Signal</keyword>
<reference evidence="4 5" key="1">
    <citation type="submission" date="2013-03" db="EMBL/GenBank/DDBJ databases">
        <title>The Genome Sequence of Exophiala aquamarina CBS 119918.</title>
        <authorList>
            <consortium name="The Broad Institute Genomics Platform"/>
            <person name="Cuomo C."/>
            <person name="de Hoog S."/>
            <person name="Gorbushina A."/>
            <person name="Walker B."/>
            <person name="Young S.K."/>
            <person name="Zeng Q."/>
            <person name="Gargeya S."/>
            <person name="Fitzgerald M."/>
            <person name="Haas B."/>
            <person name="Abouelleil A."/>
            <person name="Allen A.W."/>
            <person name="Alvarado L."/>
            <person name="Arachchi H.M."/>
            <person name="Berlin A.M."/>
            <person name="Chapman S.B."/>
            <person name="Gainer-Dewar J."/>
            <person name="Goldberg J."/>
            <person name="Griggs A."/>
            <person name="Gujja S."/>
            <person name="Hansen M."/>
            <person name="Howarth C."/>
            <person name="Imamovic A."/>
            <person name="Ireland A."/>
            <person name="Larimer J."/>
            <person name="McCowan C."/>
            <person name="Murphy C."/>
            <person name="Pearson M."/>
            <person name="Poon T.W."/>
            <person name="Priest M."/>
            <person name="Roberts A."/>
            <person name="Saif S."/>
            <person name="Shea T."/>
            <person name="Sisk P."/>
            <person name="Sykes S."/>
            <person name="Wortman J."/>
            <person name="Nusbaum C."/>
            <person name="Birren B."/>
        </authorList>
    </citation>
    <scope>NUCLEOTIDE SEQUENCE [LARGE SCALE GENOMIC DNA]</scope>
    <source>
        <strain evidence="4 5">CBS 119918</strain>
    </source>
</reference>
<feature type="domain" description="Pyrroloquinoline quinone-dependent pyranose dehydrogenase beta-propeller" evidence="3">
    <location>
        <begin position="36"/>
        <end position="428"/>
    </location>
</feature>
<dbReference type="SUPFAM" id="SSF50952">
    <property type="entry name" value="Soluble quinoprotein glucose dehydrogenase"/>
    <property type="match status" value="1"/>
</dbReference>
<dbReference type="HOGENOM" id="CLU_039534_1_1_1"/>
<name>A0A072Q5G1_9EURO</name>
<evidence type="ECO:0000313" key="5">
    <source>
        <dbReference type="Proteomes" id="UP000027920"/>
    </source>
</evidence>
<feature type="signal peptide" evidence="2">
    <location>
        <begin position="1"/>
        <end position="21"/>
    </location>
</feature>
<dbReference type="STRING" id="1182545.A0A072Q5G1"/>
<dbReference type="EMBL" id="AMGV01000001">
    <property type="protein sequence ID" value="KEF63170.1"/>
    <property type="molecule type" value="Genomic_DNA"/>
</dbReference>
<dbReference type="InterPro" id="IPR011041">
    <property type="entry name" value="Quinoprot_gluc/sorb_DH_b-prop"/>
</dbReference>
<protein>
    <recommendedName>
        <fullName evidence="3">Pyrroloquinoline quinone-dependent pyranose dehydrogenase beta-propeller domain-containing protein</fullName>
    </recommendedName>
</protein>
<dbReference type="RefSeq" id="XP_013265760.1">
    <property type="nucleotide sequence ID" value="XM_013410306.1"/>
</dbReference>
<dbReference type="AlphaFoldDB" id="A0A072Q5G1"/>
<organism evidence="4 5">
    <name type="scientific">Exophiala aquamarina CBS 119918</name>
    <dbReference type="NCBI Taxonomy" id="1182545"/>
    <lineage>
        <taxon>Eukaryota</taxon>
        <taxon>Fungi</taxon>
        <taxon>Dikarya</taxon>
        <taxon>Ascomycota</taxon>
        <taxon>Pezizomycotina</taxon>
        <taxon>Eurotiomycetes</taxon>
        <taxon>Chaetothyriomycetidae</taxon>
        <taxon>Chaetothyriales</taxon>
        <taxon>Herpotrichiellaceae</taxon>
        <taxon>Exophiala</taxon>
    </lineage>
</organism>
<evidence type="ECO:0000313" key="4">
    <source>
        <dbReference type="EMBL" id="KEF63170.1"/>
    </source>
</evidence>
<evidence type="ECO:0000256" key="2">
    <source>
        <dbReference type="SAM" id="SignalP"/>
    </source>
</evidence>
<dbReference type="Pfam" id="PF22807">
    <property type="entry name" value="TrAA12"/>
    <property type="match status" value="1"/>
</dbReference>
<evidence type="ECO:0000259" key="3">
    <source>
        <dbReference type="Pfam" id="PF22807"/>
    </source>
</evidence>
<accession>A0A072Q5G1</accession>
<feature type="compositionally biased region" description="Low complexity" evidence="1">
    <location>
        <begin position="432"/>
        <end position="449"/>
    </location>
</feature>
<proteinExistence type="predicted"/>
<evidence type="ECO:0000256" key="1">
    <source>
        <dbReference type="SAM" id="MobiDB-lite"/>
    </source>
</evidence>
<keyword evidence="5" id="KW-1185">Reference proteome</keyword>
<dbReference type="InterPro" id="IPR054539">
    <property type="entry name" value="Beta-prop_PDH"/>
</dbReference>
<feature type="chain" id="PRO_5001681928" description="Pyrroloquinoline quinone-dependent pyranose dehydrogenase beta-propeller domain-containing protein" evidence="2">
    <location>
        <begin position="22"/>
        <end position="478"/>
    </location>
</feature>
<dbReference type="Proteomes" id="UP000027920">
    <property type="component" value="Unassembled WGS sequence"/>
</dbReference>
<comment type="caution">
    <text evidence="4">The sequence shown here is derived from an EMBL/GenBank/DDBJ whole genome shotgun (WGS) entry which is preliminary data.</text>
</comment>
<dbReference type="GeneID" id="25276094"/>
<dbReference type="VEuPathDB" id="FungiDB:A1O9_01146"/>